<comment type="similarity">
    <text evidence="1">Belongs to the universal ribosomal protein uL23 family.</text>
</comment>
<accession>A0A830D3E5</accession>
<dbReference type="InterPro" id="IPR012677">
    <property type="entry name" value="Nucleotide-bd_a/b_plait_sf"/>
</dbReference>
<evidence type="ECO:0000256" key="2">
    <source>
        <dbReference type="ARBA" id="ARBA00022980"/>
    </source>
</evidence>
<dbReference type="GO" id="GO:0003729">
    <property type="term" value="F:mRNA binding"/>
    <property type="evidence" value="ECO:0007669"/>
    <property type="project" value="UniProtKB-ARBA"/>
</dbReference>
<comment type="caution">
    <text evidence="4">The sequence shown here is derived from an EMBL/GenBank/DDBJ whole genome shotgun (WGS) entry which is preliminary data.</text>
</comment>
<gene>
    <name evidence="4" type="ORF">PHJA_002853900</name>
</gene>
<organism evidence="4 5">
    <name type="scientific">Phtheirospermum japonicum</name>
    <dbReference type="NCBI Taxonomy" id="374723"/>
    <lineage>
        <taxon>Eukaryota</taxon>
        <taxon>Viridiplantae</taxon>
        <taxon>Streptophyta</taxon>
        <taxon>Embryophyta</taxon>
        <taxon>Tracheophyta</taxon>
        <taxon>Spermatophyta</taxon>
        <taxon>Magnoliopsida</taxon>
        <taxon>eudicotyledons</taxon>
        <taxon>Gunneridae</taxon>
        <taxon>Pentapetalae</taxon>
        <taxon>asterids</taxon>
        <taxon>lamiids</taxon>
        <taxon>Lamiales</taxon>
        <taxon>Orobanchaceae</taxon>
        <taxon>Orobanchaceae incertae sedis</taxon>
        <taxon>Phtheirospermum</taxon>
    </lineage>
</organism>
<dbReference type="EMBL" id="BMAC01001388">
    <property type="protein sequence ID" value="GFQ07098.1"/>
    <property type="molecule type" value="Genomic_DNA"/>
</dbReference>
<evidence type="ECO:0000313" key="4">
    <source>
        <dbReference type="EMBL" id="GFQ07098.1"/>
    </source>
</evidence>
<dbReference type="InterPro" id="IPR012678">
    <property type="entry name" value="Ribosomal_uL23/eL15/eS24_sf"/>
</dbReference>
<dbReference type="GO" id="GO:0003735">
    <property type="term" value="F:structural constituent of ribosome"/>
    <property type="evidence" value="ECO:0007669"/>
    <property type="project" value="InterPro"/>
</dbReference>
<dbReference type="SUPFAM" id="SSF54189">
    <property type="entry name" value="Ribosomal proteins S24e, L23 and L15e"/>
    <property type="match status" value="1"/>
</dbReference>
<keyword evidence="2 4" id="KW-0689">Ribosomal protein</keyword>
<dbReference type="Proteomes" id="UP000653305">
    <property type="component" value="Unassembled WGS sequence"/>
</dbReference>
<dbReference type="InterPro" id="IPR013025">
    <property type="entry name" value="Ribosomal_uL23-like"/>
</dbReference>
<dbReference type="AlphaFoldDB" id="A0A830D3E5"/>
<keyword evidence="3" id="KW-0687">Ribonucleoprotein</keyword>
<protein>
    <submittedName>
        <fullName evidence="4">60S ribosomal protein l23a-2</fullName>
    </submittedName>
</protein>
<evidence type="ECO:0000313" key="5">
    <source>
        <dbReference type="Proteomes" id="UP000653305"/>
    </source>
</evidence>
<sequence length="54" mass="6258">MKKVKDNNTLVFIVDIHADKKKIKYEVKKMYEIQTRKSTPLSGSDGTKKAYARL</sequence>
<dbReference type="GO" id="GO:0006412">
    <property type="term" value="P:translation"/>
    <property type="evidence" value="ECO:0007669"/>
    <property type="project" value="InterPro"/>
</dbReference>
<evidence type="ECO:0000256" key="3">
    <source>
        <dbReference type="ARBA" id="ARBA00023274"/>
    </source>
</evidence>
<evidence type="ECO:0000256" key="1">
    <source>
        <dbReference type="ARBA" id="ARBA00006700"/>
    </source>
</evidence>
<dbReference type="Gene3D" id="3.30.70.330">
    <property type="match status" value="1"/>
</dbReference>
<keyword evidence="5" id="KW-1185">Reference proteome</keyword>
<dbReference type="GO" id="GO:1990904">
    <property type="term" value="C:ribonucleoprotein complex"/>
    <property type="evidence" value="ECO:0007669"/>
    <property type="project" value="UniProtKB-KW"/>
</dbReference>
<dbReference type="GO" id="GO:0005840">
    <property type="term" value="C:ribosome"/>
    <property type="evidence" value="ECO:0007669"/>
    <property type="project" value="UniProtKB-KW"/>
</dbReference>
<name>A0A830D3E5_9LAMI</name>
<reference evidence="4" key="1">
    <citation type="submission" date="2020-07" db="EMBL/GenBank/DDBJ databases">
        <title>Ethylene signaling mediates host invasion by parasitic plants.</title>
        <authorList>
            <person name="Yoshida S."/>
        </authorList>
    </citation>
    <scope>NUCLEOTIDE SEQUENCE</scope>
    <source>
        <strain evidence="4">Okayama</strain>
    </source>
</reference>
<proteinExistence type="inferred from homology"/>
<dbReference type="PANTHER" id="PTHR11620">
    <property type="entry name" value="60S RIBOSOMAL PROTEIN L23A"/>
    <property type="match status" value="1"/>
</dbReference>